<feature type="compositionally biased region" description="Basic and acidic residues" evidence="13">
    <location>
        <begin position="452"/>
        <end position="474"/>
    </location>
</feature>
<feature type="binding site" evidence="12">
    <location>
        <position position="338"/>
    </location>
    <ligand>
        <name>Mn(2+)</name>
        <dbReference type="ChEBI" id="CHEBI:29035"/>
        <label>2</label>
    </ligand>
</feature>
<keyword evidence="3 11" id="KW-0547">Nucleotide-binding</keyword>
<dbReference type="Pfam" id="PF01139">
    <property type="entry name" value="RtcB"/>
    <property type="match status" value="2"/>
</dbReference>
<keyword evidence="6 11" id="KW-0342">GTP-binding</keyword>
<feature type="domain" description="Glycine dehydrogenase C-terminal" evidence="14">
    <location>
        <begin position="758"/>
        <end position="826"/>
    </location>
</feature>
<feature type="binding site" evidence="11">
    <location>
        <begin position="338"/>
        <end position="339"/>
    </location>
    <ligand>
        <name>GMP</name>
        <dbReference type="ChEBI" id="CHEBI:58115"/>
    </ligand>
</feature>
<evidence type="ECO:0000313" key="15">
    <source>
        <dbReference type="Proteomes" id="UP000887561"/>
    </source>
</evidence>
<dbReference type="InterPro" id="IPR001233">
    <property type="entry name" value="RtcB"/>
</dbReference>
<dbReference type="PANTHER" id="PTHR11773:SF1">
    <property type="entry name" value="GLYCINE DEHYDROGENASE (DECARBOXYLATING), MITOCHONDRIAL"/>
    <property type="match status" value="1"/>
</dbReference>
<keyword evidence="1" id="KW-0436">Ligase</keyword>
<dbReference type="Gene3D" id="3.90.1150.10">
    <property type="entry name" value="Aspartate Aminotransferase, domain 1"/>
    <property type="match status" value="1"/>
</dbReference>
<dbReference type="GO" id="GO:0016594">
    <property type="term" value="F:glycine binding"/>
    <property type="evidence" value="ECO:0007669"/>
    <property type="project" value="TreeGrafter"/>
</dbReference>
<dbReference type="AlphaFoldDB" id="A0A915MZ46"/>
<organism evidence="15 16">
    <name type="scientific">Meloidogyne javanica</name>
    <name type="common">Root-knot nematode worm</name>
    <dbReference type="NCBI Taxonomy" id="6303"/>
    <lineage>
        <taxon>Eukaryota</taxon>
        <taxon>Metazoa</taxon>
        <taxon>Ecdysozoa</taxon>
        <taxon>Nematoda</taxon>
        <taxon>Chromadorea</taxon>
        <taxon>Rhabditida</taxon>
        <taxon>Tylenchina</taxon>
        <taxon>Tylenchomorpha</taxon>
        <taxon>Tylenchoidea</taxon>
        <taxon>Meloidogynidae</taxon>
        <taxon>Meloidogyninae</taxon>
        <taxon>Meloidogyne</taxon>
        <taxon>Meloidogyne incognita group</taxon>
    </lineage>
</organism>
<dbReference type="GO" id="GO:0006396">
    <property type="term" value="P:RNA processing"/>
    <property type="evidence" value="ECO:0007669"/>
    <property type="project" value="InterPro"/>
</dbReference>
<comment type="catalytic activity">
    <reaction evidence="8">
        <text>a 3'-end 3'-phospho-ribonucleotide-RNA + a 5'-end dephospho-ribonucleoside-RNA + GTP = a ribonucleotidyl-ribonucleotide-RNA + GMP + diphosphate</text>
        <dbReference type="Rhea" id="RHEA:68076"/>
        <dbReference type="Rhea" id="RHEA-COMP:10463"/>
        <dbReference type="Rhea" id="RHEA-COMP:13936"/>
        <dbReference type="Rhea" id="RHEA-COMP:17355"/>
        <dbReference type="ChEBI" id="CHEBI:33019"/>
        <dbReference type="ChEBI" id="CHEBI:37565"/>
        <dbReference type="ChEBI" id="CHEBI:58115"/>
        <dbReference type="ChEBI" id="CHEBI:83062"/>
        <dbReference type="ChEBI" id="CHEBI:138284"/>
        <dbReference type="ChEBI" id="CHEBI:173118"/>
        <dbReference type="EC" id="6.5.1.8"/>
    </reaction>
</comment>
<keyword evidence="2 12" id="KW-0479">Metal-binding</keyword>
<feature type="binding site" evidence="11">
    <location>
        <position position="394"/>
    </location>
    <ligand>
        <name>GMP</name>
        <dbReference type="ChEBI" id="CHEBI:58115"/>
    </ligand>
</feature>
<reference evidence="16" key="1">
    <citation type="submission" date="2022-11" db="UniProtKB">
        <authorList>
            <consortium name="WormBaseParasite"/>
        </authorList>
    </citation>
    <scope>IDENTIFICATION</scope>
</reference>
<dbReference type="GO" id="GO:0005739">
    <property type="term" value="C:mitochondrion"/>
    <property type="evidence" value="ECO:0007669"/>
    <property type="project" value="TreeGrafter"/>
</dbReference>
<dbReference type="GO" id="GO:0005960">
    <property type="term" value="C:glycine cleavage complex"/>
    <property type="evidence" value="ECO:0007669"/>
    <property type="project" value="TreeGrafter"/>
</dbReference>
<dbReference type="Gene3D" id="3.40.640.10">
    <property type="entry name" value="Type I PLP-dependent aspartate aminotransferase-like (Major domain)"/>
    <property type="match status" value="1"/>
</dbReference>
<feature type="region of interest" description="Disordered" evidence="13">
    <location>
        <begin position="448"/>
        <end position="474"/>
    </location>
</feature>
<comment type="cofactor">
    <cofactor evidence="12">
        <name>Mn(2+)</name>
        <dbReference type="ChEBI" id="CHEBI:29035"/>
    </cofactor>
    <text evidence="12">Binds 2 manganese ions per subunit.</text>
</comment>
<dbReference type="Pfam" id="PF21478">
    <property type="entry name" value="GcvP2_C"/>
    <property type="match status" value="1"/>
</dbReference>
<evidence type="ECO:0000256" key="3">
    <source>
        <dbReference type="ARBA" id="ARBA00022741"/>
    </source>
</evidence>
<dbReference type="WBParaSite" id="scaffold5634_cov282.g9785">
    <property type="protein sequence ID" value="scaffold5634_cov282.g9785"/>
    <property type="gene ID" value="scaffold5634_cov282.g9785"/>
</dbReference>
<sequence length="829" mass="91817">MPRTYQDELQFIERISPVEFRIKKGFVPNMNVEGRFFVNSALEKLMFEELELSSRTSAAGFLPAVKQIGNVASLPAIVKSSIGLPDGYGFAIGNIAAFDVSNPNAVVSPGGVGFDINCGVRLIRTNLFEKDVQPYKEQLTQTMFDYIPVGIGSKGIIPINVRDFEECLEMSSLQGFHFKGMDWTLREGYSWAEDKEHCEEYGRMLQADASKVSTRAKKRGLPQEVKLSPWANFGVVRPPKSFDHQSTPLLGTLGAGNHYGEVQVAMARDNIDVNDRQLACARINSQEGQDYLKGMAASANFAFVNRSCMTFCIRQAFAKVFNSSPDDLDMHVIYDVSHNIAKIEEHLIDGRPKQLCVHRKGSTRAFPPHHPLIPVDYQLTGQPVLIGGTMGTCSYVLTGTEFGFGETFGTTCHGAGRAMSRAKSRRNLGFEEVLEALKQQGISIRVASPKLVMEEDKNQDKPRDDSEDDHDRDQKVPWPVIEFPIMPEGCGEIIPEPDLSLVHSMIPLGSCTMKLNASYELIPLAKFAHIHTFVPTEQAKGYSKIFNDLERWLCELTGYDKFSLQPNSGANGEYAGMLAIRSYFHSRGEGQRNICLIPVSAHGTNPATAHMANFKCERFSNELACAMITYPSTHGVFESQIKEVCNKIHEHGGQVYLDGANFNAQACLCRPGDYGSDISHFNLHKTFCIPHGGGGPGMGPIGVKSHLAPFLPGHPIIPQNGEKRYDGVVSGAPWGSASILPITWAYIRLMGISGLKIASQMAILNANYMAKRLENAGYRVVYRDEQGLNAHEFIIDCKSFKHVGIEVDDIAKRLMDFGFHAPTMHWLDF</sequence>
<dbReference type="PANTHER" id="PTHR11773">
    <property type="entry name" value="GLYCINE DEHYDROGENASE, DECARBOXYLATING"/>
    <property type="match status" value="1"/>
</dbReference>
<protein>
    <submittedName>
        <fullName evidence="16">3'-phosphate/5'-hydroxy nucleic acid ligase</fullName>
    </submittedName>
</protein>
<dbReference type="InterPro" id="IPR036025">
    <property type="entry name" value="RtcB-like_sf"/>
</dbReference>
<dbReference type="GO" id="GO:0019464">
    <property type="term" value="P:glycine decarboxylation via glycine cleavage system"/>
    <property type="evidence" value="ECO:0007669"/>
    <property type="project" value="TreeGrafter"/>
</dbReference>
<keyword evidence="15" id="KW-1185">Reference proteome</keyword>
<dbReference type="GO" id="GO:0005525">
    <property type="term" value="F:GTP binding"/>
    <property type="evidence" value="ECO:0007669"/>
    <property type="project" value="UniProtKB-KW"/>
</dbReference>
<dbReference type="InterPro" id="IPR015424">
    <property type="entry name" value="PyrdxlP-dep_Trfase"/>
</dbReference>
<keyword evidence="5" id="KW-0560">Oxidoreductase</keyword>
<dbReference type="InterPro" id="IPR049316">
    <property type="entry name" value="GDC-P_C"/>
</dbReference>
<evidence type="ECO:0000256" key="1">
    <source>
        <dbReference type="ARBA" id="ARBA00022598"/>
    </source>
</evidence>
<evidence type="ECO:0000256" key="8">
    <source>
        <dbReference type="ARBA" id="ARBA00047746"/>
    </source>
</evidence>
<evidence type="ECO:0000256" key="10">
    <source>
        <dbReference type="PIRSR" id="PIRSR601233-1"/>
    </source>
</evidence>
<dbReference type="InterPro" id="IPR015421">
    <property type="entry name" value="PyrdxlP-dep_Trfase_major"/>
</dbReference>
<evidence type="ECO:0000256" key="9">
    <source>
        <dbReference type="ARBA" id="ARBA00049026"/>
    </source>
</evidence>
<keyword evidence="7 12" id="KW-0464">Manganese</keyword>
<evidence type="ECO:0000256" key="13">
    <source>
        <dbReference type="SAM" id="MobiDB-lite"/>
    </source>
</evidence>
<proteinExistence type="predicted"/>
<dbReference type="Gene3D" id="3.90.1860.10">
    <property type="entry name" value="tRNA-splicing ligase RtcB"/>
    <property type="match status" value="2"/>
</dbReference>
<dbReference type="GO" id="GO:0030170">
    <property type="term" value="F:pyridoxal phosphate binding"/>
    <property type="evidence" value="ECO:0007669"/>
    <property type="project" value="TreeGrafter"/>
</dbReference>
<evidence type="ECO:0000259" key="14">
    <source>
        <dbReference type="Pfam" id="PF21478"/>
    </source>
</evidence>
<evidence type="ECO:0000313" key="16">
    <source>
        <dbReference type="WBParaSite" id="scaffold5634_cov282.g9785"/>
    </source>
</evidence>
<keyword evidence="4" id="KW-0663">Pyridoxal phosphate</keyword>
<feature type="binding site" evidence="11">
    <location>
        <begin position="387"/>
        <end position="390"/>
    </location>
    <ligand>
        <name>GMP</name>
        <dbReference type="ChEBI" id="CHEBI:58115"/>
    </ligand>
</feature>
<dbReference type="GO" id="GO:0170057">
    <property type="term" value="F:RNA ligase (GTP) activity"/>
    <property type="evidence" value="ECO:0007669"/>
    <property type="project" value="UniProtKB-EC"/>
</dbReference>
<feature type="binding site" evidence="11">
    <location>
        <begin position="413"/>
        <end position="416"/>
    </location>
    <ligand>
        <name>GMP</name>
        <dbReference type="ChEBI" id="CHEBI:58115"/>
    </ligand>
</feature>
<dbReference type="InterPro" id="IPR020581">
    <property type="entry name" value="GDC_P"/>
</dbReference>
<evidence type="ECO:0000256" key="7">
    <source>
        <dbReference type="ARBA" id="ARBA00023211"/>
    </source>
</evidence>
<dbReference type="SUPFAM" id="SSF53383">
    <property type="entry name" value="PLP-dependent transferases"/>
    <property type="match status" value="1"/>
</dbReference>
<feature type="binding site" evidence="12">
    <location>
        <position position="115"/>
    </location>
    <ligand>
        <name>Mn(2+)</name>
        <dbReference type="ChEBI" id="CHEBI:29035"/>
        <label>1</label>
    </ligand>
</feature>
<name>A0A915MZ46_MELJA</name>
<evidence type="ECO:0000256" key="4">
    <source>
        <dbReference type="ARBA" id="ARBA00022898"/>
    </source>
</evidence>
<dbReference type="Proteomes" id="UP000887561">
    <property type="component" value="Unplaced"/>
</dbReference>
<evidence type="ECO:0000256" key="12">
    <source>
        <dbReference type="PIRSR" id="PIRSR601233-3"/>
    </source>
</evidence>
<evidence type="ECO:0000256" key="6">
    <source>
        <dbReference type="ARBA" id="ARBA00023134"/>
    </source>
</evidence>
<evidence type="ECO:0000256" key="11">
    <source>
        <dbReference type="PIRSR" id="PIRSR601233-2"/>
    </source>
</evidence>
<comment type="catalytic activity">
    <reaction evidence="9">
        <text>N(6)-[(R)-lipoyl]-L-lysyl-[glycine-cleavage complex H protein] + glycine + H(+) = N(6)-[(R)-S(8)-aminomethyldihydrolipoyl]-L-lysyl-[glycine-cleavage complex H protein] + CO2</text>
        <dbReference type="Rhea" id="RHEA:24304"/>
        <dbReference type="Rhea" id="RHEA-COMP:10494"/>
        <dbReference type="Rhea" id="RHEA-COMP:10495"/>
        <dbReference type="ChEBI" id="CHEBI:15378"/>
        <dbReference type="ChEBI" id="CHEBI:16526"/>
        <dbReference type="ChEBI" id="CHEBI:57305"/>
        <dbReference type="ChEBI" id="CHEBI:83099"/>
        <dbReference type="ChEBI" id="CHEBI:83143"/>
        <dbReference type="EC" id="1.4.4.2"/>
    </reaction>
</comment>
<evidence type="ECO:0000256" key="5">
    <source>
        <dbReference type="ARBA" id="ARBA00023002"/>
    </source>
</evidence>
<dbReference type="SUPFAM" id="SSF103365">
    <property type="entry name" value="Hypothetical protein PH1602"/>
    <property type="match status" value="1"/>
</dbReference>
<accession>A0A915MZ46</accession>
<evidence type="ECO:0000256" key="2">
    <source>
        <dbReference type="ARBA" id="ARBA00022723"/>
    </source>
</evidence>
<dbReference type="GO" id="GO:0004375">
    <property type="term" value="F:glycine dehydrogenase (decarboxylating) activity"/>
    <property type="evidence" value="ECO:0007669"/>
    <property type="project" value="UniProtKB-EC"/>
</dbReference>
<feature type="active site" description="GMP-histidine intermediate" evidence="10">
    <location>
        <position position="413"/>
    </location>
</feature>
<dbReference type="InterPro" id="IPR015422">
    <property type="entry name" value="PyrdxlP-dep_Trfase_small"/>
</dbReference>
<dbReference type="GO" id="GO:0046872">
    <property type="term" value="F:metal ion binding"/>
    <property type="evidence" value="ECO:0007669"/>
    <property type="project" value="UniProtKB-KW"/>
</dbReference>